<dbReference type="UniPathway" id="UPA00048">
    <property type="reaction ID" value="UER00073"/>
</dbReference>
<dbReference type="EC" id="2.6.1.42" evidence="12"/>
<dbReference type="Gene3D" id="3.20.10.10">
    <property type="entry name" value="D-amino Acid Aminotransferase, subunit A, domain 2"/>
    <property type="match status" value="1"/>
</dbReference>
<evidence type="ECO:0000256" key="1">
    <source>
        <dbReference type="ARBA" id="ARBA00003109"/>
    </source>
</evidence>
<dbReference type="CDD" id="cd00449">
    <property type="entry name" value="PLPDE_IV"/>
    <property type="match status" value="1"/>
</dbReference>
<dbReference type="Gene3D" id="3.30.470.10">
    <property type="match status" value="1"/>
</dbReference>
<dbReference type="GO" id="GO:0052654">
    <property type="term" value="F:L-leucine-2-oxoglutarate transaminase activity"/>
    <property type="evidence" value="ECO:0007669"/>
    <property type="project" value="RHEA"/>
</dbReference>
<comment type="pathway">
    <text evidence="2 12">Amino-acid biosynthesis; L-isoleucine biosynthesis; L-isoleucine from 2-oxobutanoate: step 4/4.</text>
</comment>
<comment type="catalytic activity">
    <reaction evidence="10 12">
        <text>L-isoleucine + 2-oxoglutarate = (S)-3-methyl-2-oxopentanoate + L-glutamate</text>
        <dbReference type="Rhea" id="RHEA:24801"/>
        <dbReference type="ChEBI" id="CHEBI:16810"/>
        <dbReference type="ChEBI" id="CHEBI:29985"/>
        <dbReference type="ChEBI" id="CHEBI:35146"/>
        <dbReference type="ChEBI" id="CHEBI:58045"/>
        <dbReference type="EC" id="2.6.1.42"/>
    </reaction>
</comment>
<organism evidence="13">
    <name type="scientific">uncultured Alphaproteobacteria bacterium</name>
    <dbReference type="NCBI Taxonomy" id="91750"/>
    <lineage>
        <taxon>Bacteria</taxon>
        <taxon>Pseudomonadati</taxon>
        <taxon>Pseudomonadota</taxon>
        <taxon>Alphaproteobacteria</taxon>
        <taxon>environmental samples</taxon>
    </lineage>
</organism>
<evidence type="ECO:0000256" key="10">
    <source>
        <dbReference type="ARBA" id="ARBA00048798"/>
    </source>
</evidence>
<dbReference type="InterPro" id="IPR036038">
    <property type="entry name" value="Aminotransferase-like"/>
</dbReference>
<comment type="catalytic activity">
    <reaction evidence="11 12">
        <text>L-leucine + 2-oxoglutarate = 4-methyl-2-oxopentanoate + L-glutamate</text>
        <dbReference type="Rhea" id="RHEA:18321"/>
        <dbReference type="ChEBI" id="CHEBI:16810"/>
        <dbReference type="ChEBI" id="CHEBI:17865"/>
        <dbReference type="ChEBI" id="CHEBI:29985"/>
        <dbReference type="ChEBI" id="CHEBI:57427"/>
        <dbReference type="EC" id="2.6.1.42"/>
    </reaction>
</comment>
<comment type="catalytic activity">
    <reaction evidence="9 12">
        <text>L-valine + 2-oxoglutarate = 3-methyl-2-oxobutanoate + L-glutamate</text>
        <dbReference type="Rhea" id="RHEA:24813"/>
        <dbReference type="ChEBI" id="CHEBI:11851"/>
        <dbReference type="ChEBI" id="CHEBI:16810"/>
        <dbReference type="ChEBI" id="CHEBI:29985"/>
        <dbReference type="ChEBI" id="CHEBI:57762"/>
        <dbReference type="EC" id="2.6.1.42"/>
    </reaction>
</comment>
<evidence type="ECO:0000256" key="5">
    <source>
        <dbReference type="ARBA" id="ARBA00009320"/>
    </source>
</evidence>
<keyword evidence="12" id="KW-0663">Pyridoxal phosphate</keyword>
<comment type="similarity">
    <text evidence="5 12">Belongs to the class-IV pyridoxal-phosphate-dependent aminotransferase family.</text>
</comment>
<dbReference type="NCBIfam" id="TIGR01122">
    <property type="entry name" value="ilvE_I"/>
    <property type="match status" value="1"/>
</dbReference>
<evidence type="ECO:0000313" key="13">
    <source>
        <dbReference type="EMBL" id="SBW03699.1"/>
    </source>
</evidence>
<comment type="pathway">
    <text evidence="3 12">Amino-acid biosynthesis; L-valine biosynthesis; L-valine from pyruvate: step 4/4.</text>
</comment>
<evidence type="ECO:0000256" key="8">
    <source>
        <dbReference type="ARBA" id="ARBA00023304"/>
    </source>
</evidence>
<evidence type="ECO:0000256" key="6">
    <source>
        <dbReference type="ARBA" id="ARBA00022576"/>
    </source>
</evidence>
<dbReference type="PANTHER" id="PTHR42743">
    <property type="entry name" value="AMINO-ACID AMINOTRANSFERASE"/>
    <property type="match status" value="1"/>
</dbReference>
<dbReference type="InterPro" id="IPR043131">
    <property type="entry name" value="BCAT-like_N"/>
</dbReference>
<dbReference type="GO" id="GO:0009097">
    <property type="term" value="P:isoleucine biosynthetic process"/>
    <property type="evidence" value="ECO:0007669"/>
    <property type="project" value="UniProtKB-UniPathway"/>
</dbReference>
<keyword evidence="12" id="KW-0028">Amino-acid biosynthesis</keyword>
<dbReference type="EMBL" id="FLUO01000001">
    <property type="protein sequence ID" value="SBW03699.1"/>
    <property type="molecule type" value="Genomic_DNA"/>
</dbReference>
<accession>A0A212JW84</accession>
<name>A0A212JW84_9PROT</name>
<dbReference type="SUPFAM" id="SSF56752">
    <property type="entry name" value="D-aminoacid aminotransferase-like PLP-dependent enzymes"/>
    <property type="match status" value="1"/>
</dbReference>
<evidence type="ECO:0000256" key="12">
    <source>
        <dbReference type="RuleBase" id="RU364094"/>
    </source>
</evidence>
<keyword evidence="6 12" id="KW-0032">Aminotransferase</keyword>
<dbReference type="GO" id="GO:0052655">
    <property type="term" value="F:L-valine-2-oxoglutarate transaminase activity"/>
    <property type="evidence" value="ECO:0007669"/>
    <property type="project" value="RHEA"/>
</dbReference>
<keyword evidence="8 12" id="KW-0100">Branched-chain amino acid biosynthesis</keyword>
<protein>
    <recommendedName>
        <fullName evidence="12">Branched-chain-amino-acid aminotransferase</fullName>
        <shortName evidence="12">BCAT</shortName>
        <ecNumber evidence="12">2.6.1.42</ecNumber>
    </recommendedName>
</protein>
<dbReference type="InterPro" id="IPR050571">
    <property type="entry name" value="Class-IV_PLP-Dep_Aminotrnsfr"/>
</dbReference>
<gene>
    <name evidence="12 13" type="primary">ilvE</name>
    <name evidence="13" type="ORF">KL86APRO_11758</name>
</gene>
<dbReference type="InterPro" id="IPR005785">
    <property type="entry name" value="B_amino_transI"/>
</dbReference>
<comment type="cofactor">
    <cofactor evidence="12">
        <name>pyridoxal 5'-phosphate</name>
        <dbReference type="ChEBI" id="CHEBI:597326"/>
    </cofactor>
</comment>
<dbReference type="GO" id="GO:0009099">
    <property type="term" value="P:L-valine biosynthetic process"/>
    <property type="evidence" value="ECO:0007669"/>
    <property type="project" value="UniProtKB-UniPathway"/>
</dbReference>
<dbReference type="AlphaFoldDB" id="A0A212JW84"/>
<dbReference type="InterPro" id="IPR043132">
    <property type="entry name" value="BCAT-like_C"/>
</dbReference>
<dbReference type="Pfam" id="PF01063">
    <property type="entry name" value="Aminotran_4"/>
    <property type="match status" value="1"/>
</dbReference>
<evidence type="ECO:0000256" key="2">
    <source>
        <dbReference type="ARBA" id="ARBA00004824"/>
    </source>
</evidence>
<reference evidence="13" key="1">
    <citation type="submission" date="2016-04" db="EMBL/GenBank/DDBJ databases">
        <authorList>
            <person name="Evans L.H."/>
            <person name="Alamgir A."/>
            <person name="Owens N."/>
            <person name="Weber N.D."/>
            <person name="Virtaneva K."/>
            <person name="Barbian K."/>
            <person name="Babar A."/>
            <person name="Rosenke K."/>
        </authorList>
    </citation>
    <scope>NUCLEOTIDE SEQUENCE</scope>
    <source>
        <strain evidence="13">86</strain>
    </source>
</reference>
<evidence type="ECO:0000256" key="3">
    <source>
        <dbReference type="ARBA" id="ARBA00004931"/>
    </source>
</evidence>
<evidence type="ECO:0000256" key="11">
    <source>
        <dbReference type="ARBA" id="ARBA00049229"/>
    </source>
</evidence>
<dbReference type="NCBIfam" id="NF005146">
    <property type="entry name" value="PRK06606.1"/>
    <property type="match status" value="1"/>
</dbReference>
<evidence type="ECO:0000256" key="9">
    <source>
        <dbReference type="ARBA" id="ARBA00048212"/>
    </source>
</evidence>
<dbReference type="UniPathway" id="UPA00047">
    <property type="reaction ID" value="UER00058"/>
</dbReference>
<dbReference type="InterPro" id="IPR001544">
    <property type="entry name" value="Aminotrans_IV"/>
</dbReference>
<dbReference type="GO" id="GO:0052656">
    <property type="term" value="F:L-isoleucine-2-oxoglutarate transaminase activity"/>
    <property type="evidence" value="ECO:0007669"/>
    <property type="project" value="RHEA"/>
</dbReference>
<dbReference type="NCBIfam" id="NF005726">
    <property type="entry name" value="PRK07544.1"/>
    <property type="match status" value="1"/>
</dbReference>
<dbReference type="GO" id="GO:0009098">
    <property type="term" value="P:L-leucine biosynthetic process"/>
    <property type="evidence" value="ECO:0007669"/>
    <property type="project" value="UniProtKB-UniPathway"/>
</dbReference>
<comment type="function">
    <text evidence="1 12">Acts on leucine, isoleucine and valine.</text>
</comment>
<comment type="pathway">
    <text evidence="4 12">Amino-acid biosynthesis; L-leucine biosynthesis; L-leucine from 3-methyl-2-oxobutanoate: step 4/4.</text>
</comment>
<keyword evidence="7 12" id="KW-0808">Transferase</keyword>
<dbReference type="GO" id="GO:0005829">
    <property type="term" value="C:cytosol"/>
    <property type="evidence" value="ECO:0007669"/>
    <property type="project" value="TreeGrafter"/>
</dbReference>
<dbReference type="UniPathway" id="UPA00049">
    <property type="reaction ID" value="UER00062"/>
</dbReference>
<proteinExistence type="inferred from homology"/>
<evidence type="ECO:0000256" key="4">
    <source>
        <dbReference type="ARBA" id="ARBA00005072"/>
    </source>
</evidence>
<evidence type="ECO:0000256" key="7">
    <source>
        <dbReference type="ARBA" id="ARBA00022679"/>
    </source>
</evidence>
<sequence length="298" mass="33298">MSLLPFDDRDGFIWYDGRLVPWRDAKIHVLAHGFHYASLVFEGERLYDGVIFKSQEHTERLFKSAATMDFTIPYSIAEINAAKEAVIAANKLTNGYVRPFAWRGSEQMGVSGKLNKIHVAIATWEWPSYFTPEARMAGLTVQTGKWRRPAPDSIPCHAKCAGVYMICTLNKHAAEAAGFNESLMLDHKGRIAETTGANLLFVRGNEIHAPIPETFLNGITRQTVLQLAKRRGYTVIERAILPEELPLFNEAFVTGTAAEVTPVQSIDAHQFPGREVTKVLMQDYDDLVHGRLKLEAAA</sequence>
<dbReference type="PANTHER" id="PTHR42743:SF11">
    <property type="entry name" value="AMINODEOXYCHORISMATE LYASE"/>
    <property type="match status" value="1"/>
</dbReference>